<name>A0ABQ6MLX3_9STRA</name>
<reference evidence="1 2" key="1">
    <citation type="journal article" date="2023" name="Commun. Biol.">
        <title>Genome analysis of Parmales, the sister group of diatoms, reveals the evolutionary specialization of diatoms from phago-mixotrophs to photoautotrophs.</title>
        <authorList>
            <person name="Ban H."/>
            <person name="Sato S."/>
            <person name="Yoshikawa S."/>
            <person name="Yamada K."/>
            <person name="Nakamura Y."/>
            <person name="Ichinomiya M."/>
            <person name="Sato N."/>
            <person name="Blanc-Mathieu R."/>
            <person name="Endo H."/>
            <person name="Kuwata A."/>
            <person name="Ogata H."/>
        </authorList>
    </citation>
    <scope>NUCLEOTIDE SEQUENCE [LARGE SCALE GENOMIC DNA]</scope>
</reference>
<evidence type="ECO:0000313" key="2">
    <source>
        <dbReference type="Proteomes" id="UP001165060"/>
    </source>
</evidence>
<gene>
    <name evidence="1" type="ORF">TeGR_g4899</name>
</gene>
<proteinExistence type="predicted"/>
<comment type="caution">
    <text evidence="1">The sequence shown here is derived from an EMBL/GenBank/DDBJ whole genome shotgun (WGS) entry which is preliminary data.</text>
</comment>
<dbReference type="Proteomes" id="UP001165060">
    <property type="component" value="Unassembled WGS sequence"/>
</dbReference>
<evidence type="ECO:0000313" key="1">
    <source>
        <dbReference type="EMBL" id="GMI28972.1"/>
    </source>
</evidence>
<sequence>MGLWKNIKSVASGACKVAAVAADTGLFAGFPVVGTLLEVASSVAGKIEEREQTDATLETVHGMLSGIAPVIAQVGEAAERGGTPPALAGALQAMAATMKEVQKQ</sequence>
<protein>
    <submittedName>
        <fullName evidence="1">Uncharacterized protein</fullName>
    </submittedName>
</protein>
<feature type="non-terminal residue" evidence="1">
    <location>
        <position position="104"/>
    </location>
</feature>
<keyword evidence="2" id="KW-1185">Reference proteome</keyword>
<accession>A0ABQ6MLX3</accession>
<organism evidence="1 2">
    <name type="scientific">Tetraparma gracilis</name>
    <dbReference type="NCBI Taxonomy" id="2962635"/>
    <lineage>
        <taxon>Eukaryota</taxon>
        <taxon>Sar</taxon>
        <taxon>Stramenopiles</taxon>
        <taxon>Ochrophyta</taxon>
        <taxon>Bolidophyceae</taxon>
        <taxon>Parmales</taxon>
        <taxon>Triparmaceae</taxon>
        <taxon>Tetraparma</taxon>
    </lineage>
</organism>
<dbReference type="EMBL" id="BRYB01003009">
    <property type="protein sequence ID" value="GMI28972.1"/>
    <property type="molecule type" value="Genomic_DNA"/>
</dbReference>